<evidence type="ECO:0000256" key="16">
    <source>
        <dbReference type="ARBA" id="ARBA00038053"/>
    </source>
</evidence>
<comment type="similarity">
    <text evidence="16">Belongs to the SEDS family. FtsW subfamily.</text>
</comment>
<dbReference type="AlphaFoldDB" id="A0A0G1RX22"/>
<feature type="transmembrane region" description="Helical" evidence="21">
    <location>
        <begin position="263"/>
        <end position="288"/>
    </location>
</feature>
<comment type="pathway">
    <text evidence="2">Cell wall biogenesis; peptidoglycan biosynthesis.</text>
</comment>
<keyword evidence="5" id="KW-0328">Glycosyltransferase</keyword>
<evidence type="ECO:0000256" key="19">
    <source>
        <dbReference type="ARBA" id="ARBA00044770"/>
    </source>
</evidence>
<dbReference type="GO" id="GO:0009252">
    <property type="term" value="P:peptidoglycan biosynthetic process"/>
    <property type="evidence" value="ECO:0007669"/>
    <property type="project" value="UniProtKB-KW"/>
</dbReference>
<keyword evidence="11 21" id="KW-0472">Membrane</keyword>
<sequence>MIKKLTVSPKAKKPDPMLLGLTLVLTFFGLLMVFNASVVEAFQIFDDKYYFSKLQLTWIGAGLAAMAAAAFLPLRLVKKLATPTILVTLVLLGLVLIPGVGSEFHGARRWLSFGEFNLQPTELAKLALIIYLSAWLTLARSFWRFLAILAAVLILIMLQPDLGTALIVIFTAVIVYYASGAPIFYLLAVGVLGSISGLGLIFSSAYRRERLLTYLNPGADPLGSSYHIRQALIAIGSGGLFGLGLGQSRQKYQFLPQATTDSIFAIVAEEVGFVGSAVLIVIFTLLILRILKIARFASDDFSRLLTTGIAGWIGLQVMVNIAAMLALVPLTGVPLPLISYGGSAMIATLSGLGLVLNVSRYQLSPKKK</sequence>
<dbReference type="InterPro" id="IPR013437">
    <property type="entry name" value="FtsW"/>
</dbReference>
<comment type="caution">
    <text evidence="22">The sequence shown here is derived from an EMBL/GenBank/DDBJ whole genome shotgun (WGS) entry which is preliminary data.</text>
</comment>
<dbReference type="GO" id="GO:0008955">
    <property type="term" value="F:peptidoglycan glycosyltransferase activity"/>
    <property type="evidence" value="ECO:0007669"/>
    <property type="project" value="UniProtKB-EC"/>
</dbReference>
<evidence type="ECO:0000256" key="18">
    <source>
        <dbReference type="ARBA" id="ARBA00041418"/>
    </source>
</evidence>
<keyword evidence="13" id="KW-0961">Cell wall biogenesis/degradation</keyword>
<evidence type="ECO:0000256" key="4">
    <source>
        <dbReference type="ARBA" id="ARBA00022618"/>
    </source>
</evidence>
<dbReference type="NCBIfam" id="TIGR02614">
    <property type="entry name" value="ftsW"/>
    <property type="match status" value="1"/>
</dbReference>
<name>A0A0G1RX22_9BACT</name>
<dbReference type="InterPro" id="IPR001182">
    <property type="entry name" value="FtsW/RodA"/>
</dbReference>
<feature type="transmembrane region" description="Helical" evidence="21">
    <location>
        <begin position="226"/>
        <end position="243"/>
    </location>
</feature>
<organism evidence="22 23">
    <name type="scientific">Candidatus Beckwithbacteria bacterium GW2011_GWB1_47_15</name>
    <dbReference type="NCBI Taxonomy" id="1618371"/>
    <lineage>
        <taxon>Bacteria</taxon>
        <taxon>Candidatus Beckwithiibacteriota</taxon>
    </lineage>
</organism>
<keyword evidence="7 21" id="KW-0812">Transmembrane</keyword>
<evidence type="ECO:0000256" key="11">
    <source>
        <dbReference type="ARBA" id="ARBA00023136"/>
    </source>
</evidence>
<feature type="transmembrane region" description="Helical" evidence="21">
    <location>
        <begin position="57"/>
        <end position="77"/>
    </location>
</feature>
<evidence type="ECO:0000256" key="9">
    <source>
        <dbReference type="ARBA" id="ARBA00022984"/>
    </source>
</evidence>
<evidence type="ECO:0000256" key="14">
    <source>
        <dbReference type="ARBA" id="ARBA00032370"/>
    </source>
</evidence>
<evidence type="ECO:0000256" key="2">
    <source>
        <dbReference type="ARBA" id="ARBA00004752"/>
    </source>
</evidence>
<dbReference type="GO" id="GO:0015648">
    <property type="term" value="F:lipid-linked peptidoglycan transporter activity"/>
    <property type="evidence" value="ECO:0007669"/>
    <property type="project" value="TreeGrafter"/>
</dbReference>
<keyword evidence="3" id="KW-1003">Cell membrane</keyword>
<dbReference type="EMBL" id="LCNT01000002">
    <property type="protein sequence ID" value="KKU61641.1"/>
    <property type="molecule type" value="Genomic_DNA"/>
</dbReference>
<dbReference type="PANTHER" id="PTHR30474">
    <property type="entry name" value="CELL CYCLE PROTEIN"/>
    <property type="match status" value="1"/>
</dbReference>
<dbReference type="GO" id="GO:0032153">
    <property type="term" value="C:cell division site"/>
    <property type="evidence" value="ECO:0007669"/>
    <property type="project" value="TreeGrafter"/>
</dbReference>
<evidence type="ECO:0000256" key="21">
    <source>
        <dbReference type="SAM" id="Phobius"/>
    </source>
</evidence>
<keyword evidence="9" id="KW-0573">Peptidoglycan synthesis</keyword>
<feature type="transmembrane region" description="Helical" evidence="21">
    <location>
        <begin position="183"/>
        <end position="206"/>
    </location>
</feature>
<evidence type="ECO:0000256" key="10">
    <source>
        <dbReference type="ARBA" id="ARBA00022989"/>
    </source>
</evidence>
<keyword evidence="8" id="KW-0133">Cell shape</keyword>
<dbReference type="GO" id="GO:0051301">
    <property type="term" value="P:cell division"/>
    <property type="evidence" value="ECO:0007669"/>
    <property type="project" value="UniProtKB-KW"/>
</dbReference>
<feature type="transmembrane region" description="Helical" evidence="21">
    <location>
        <begin position="121"/>
        <end position="138"/>
    </location>
</feature>
<comment type="subcellular location">
    <subcellularLocation>
        <location evidence="1">Cell membrane</location>
        <topology evidence="1">Multi-pass membrane protein</topology>
    </subcellularLocation>
</comment>
<protein>
    <recommendedName>
        <fullName evidence="17">Probable peptidoglycan glycosyltransferase FtsW</fullName>
        <ecNumber evidence="19">2.4.99.28</ecNumber>
    </recommendedName>
    <alternativeName>
        <fullName evidence="18">Cell division protein FtsW</fullName>
    </alternativeName>
    <alternativeName>
        <fullName evidence="15">Cell wall polymerase</fullName>
    </alternativeName>
    <alternativeName>
        <fullName evidence="14">Peptidoglycan polymerase</fullName>
    </alternativeName>
</protein>
<dbReference type="GO" id="GO:0008360">
    <property type="term" value="P:regulation of cell shape"/>
    <property type="evidence" value="ECO:0007669"/>
    <property type="project" value="UniProtKB-KW"/>
</dbReference>
<comment type="catalytic activity">
    <reaction evidence="20">
        <text>[GlcNAc-(1-&gt;4)-Mur2Ac(oyl-L-Ala-gamma-D-Glu-L-Lys-D-Ala-D-Ala)](n)-di-trans,octa-cis-undecaprenyl diphosphate + beta-D-GlcNAc-(1-&gt;4)-Mur2Ac(oyl-L-Ala-gamma-D-Glu-L-Lys-D-Ala-D-Ala)-di-trans,octa-cis-undecaprenyl diphosphate = [GlcNAc-(1-&gt;4)-Mur2Ac(oyl-L-Ala-gamma-D-Glu-L-Lys-D-Ala-D-Ala)](n+1)-di-trans,octa-cis-undecaprenyl diphosphate + di-trans,octa-cis-undecaprenyl diphosphate + H(+)</text>
        <dbReference type="Rhea" id="RHEA:23708"/>
        <dbReference type="Rhea" id="RHEA-COMP:9602"/>
        <dbReference type="Rhea" id="RHEA-COMP:9603"/>
        <dbReference type="ChEBI" id="CHEBI:15378"/>
        <dbReference type="ChEBI" id="CHEBI:58405"/>
        <dbReference type="ChEBI" id="CHEBI:60033"/>
        <dbReference type="ChEBI" id="CHEBI:78435"/>
        <dbReference type="EC" id="2.4.99.28"/>
    </reaction>
</comment>
<evidence type="ECO:0000313" key="23">
    <source>
        <dbReference type="Proteomes" id="UP000033860"/>
    </source>
</evidence>
<feature type="transmembrane region" description="Helical" evidence="21">
    <location>
        <begin position="84"/>
        <end position="101"/>
    </location>
</feature>
<feature type="transmembrane region" description="Helical" evidence="21">
    <location>
        <begin position="145"/>
        <end position="177"/>
    </location>
</feature>
<dbReference type="GO" id="GO:0005886">
    <property type="term" value="C:plasma membrane"/>
    <property type="evidence" value="ECO:0007669"/>
    <property type="project" value="UniProtKB-SubCell"/>
</dbReference>
<proteinExistence type="inferred from homology"/>
<evidence type="ECO:0000256" key="15">
    <source>
        <dbReference type="ARBA" id="ARBA00033270"/>
    </source>
</evidence>
<keyword evidence="4" id="KW-0132">Cell division</keyword>
<dbReference type="Proteomes" id="UP000033860">
    <property type="component" value="Unassembled WGS sequence"/>
</dbReference>
<evidence type="ECO:0000256" key="8">
    <source>
        <dbReference type="ARBA" id="ARBA00022960"/>
    </source>
</evidence>
<gene>
    <name evidence="22" type="ORF">UX85_C0002G0021</name>
</gene>
<evidence type="ECO:0000256" key="7">
    <source>
        <dbReference type="ARBA" id="ARBA00022692"/>
    </source>
</evidence>
<dbReference type="Pfam" id="PF01098">
    <property type="entry name" value="FTSW_RODA_SPOVE"/>
    <property type="match status" value="1"/>
</dbReference>
<evidence type="ECO:0000256" key="6">
    <source>
        <dbReference type="ARBA" id="ARBA00022679"/>
    </source>
</evidence>
<evidence type="ECO:0000256" key="13">
    <source>
        <dbReference type="ARBA" id="ARBA00023316"/>
    </source>
</evidence>
<evidence type="ECO:0000256" key="12">
    <source>
        <dbReference type="ARBA" id="ARBA00023306"/>
    </source>
</evidence>
<reference evidence="22 23" key="1">
    <citation type="journal article" date="2015" name="Nature">
        <title>rRNA introns, odd ribosomes, and small enigmatic genomes across a large radiation of phyla.</title>
        <authorList>
            <person name="Brown C.T."/>
            <person name="Hug L.A."/>
            <person name="Thomas B.C."/>
            <person name="Sharon I."/>
            <person name="Castelle C.J."/>
            <person name="Singh A."/>
            <person name="Wilkins M.J."/>
            <person name="Williams K.H."/>
            <person name="Banfield J.F."/>
        </authorList>
    </citation>
    <scope>NUCLEOTIDE SEQUENCE [LARGE SCALE GENOMIC DNA]</scope>
</reference>
<evidence type="ECO:0000256" key="1">
    <source>
        <dbReference type="ARBA" id="ARBA00004651"/>
    </source>
</evidence>
<keyword evidence="10 21" id="KW-1133">Transmembrane helix</keyword>
<keyword evidence="6" id="KW-0808">Transferase</keyword>
<dbReference type="PATRIC" id="fig|1618371.3.peg.310"/>
<dbReference type="PANTHER" id="PTHR30474:SF2">
    <property type="entry name" value="PEPTIDOGLYCAN GLYCOSYLTRANSFERASE FTSW-RELATED"/>
    <property type="match status" value="1"/>
</dbReference>
<dbReference type="EC" id="2.4.99.28" evidence="19"/>
<feature type="transmembrane region" description="Helical" evidence="21">
    <location>
        <begin position="337"/>
        <end position="358"/>
    </location>
</feature>
<dbReference type="GO" id="GO:0071555">
    <property type="term" value="P:cell wall organization"/>
    <property type="evidence" value="ECO:0007669"/>
    <property type="project" value="UniProtKB-KW"/>
</dbReference>
<feature type="transmembrane region" description="Helical" evidence="21">
    <location>
        <begin position="309"/>
        <end position="331"/>
    </location>
</feature>
<evidence type="ECO:0000256" key="5">
    <source>
        <dbReference type="ARBA" id="ARBA00022676"/>
    </source>
</evidence>
<keyword evidence="12" id="KW-0131">Cell cycle</keyword>
<evidence type="ECO:0000256" key="3">
    <source>
        <dbReference type="ARBA" id="ARBA00022475"/>
    </source>
</evidence>
<evidence type="ECO:0000256" key="20">
    <source>
        <dbReference type="ARBA" id="ARBA00049902"/>
    </source>
</evidence>
<evidence type="ECO:0000313" key="22">
    <source>
        <dbReference type="EMBL" id="KKU61641.1"/>
    </source>
</evidence>
<accession>A0A0G1RX22</accession>
<evidence type="ECO:0000256" key="17">
    <source>
        <dbReference type="ARBA" id="ARBA00041185"/>
    </source>
</evidence>